<dbReference type="InterPro" id="IPR013786">
    <property type="entry name" value="AcylCoA_DH/ox_N"/>
</dbReference>
<dbReference type="Pfam" id="PF02770">
    <property type="entry name" value="Acyl-CoA_dh_M"/>
    <property type="match status" value="1"/>
</dbReference>
<evidence type="ECO:0000256" key="4">
    <source>
        <dbReference type="ARBA" id="ARBA00022827"/>
    </source>
</evidence>
<keyword evidence="3 5" id="KW-0285">Flavoprotein</keyword>
<dbReference type="SUPFAM" id="SSF56645">
    <property type="entry name" value="Acyl-CoA dehydrogenase NM domain-like"/>
    <property type="match status" value="1"/>
</dbReference>
<comment type="similarity">
    <text evidence="2 5">Belongs to the acyl-CoA dehydrogenase family.</text>
</comment>
<name>A0ABW1CNN9_9ACTN</name>
<dbReference type="Pfam" id="PF00441">
    <property type="entry name" value="Acyl-CoA_dh_1"/>
    <property type="match status" value="1"/>
</dbReference>
<dbReference type="InterPro" id="IPR046373">
    <property type="entry name" value="Acyl-CoA_Oxase/DH_mid-dom_sf"/>
</dbReference>
<proteinExistence type="inferred from homology"/>
<dbReference type="InterPro" id="IPR037069">
    <property type="entry name" value="AcylCoA_DH/ox_N_sf"/>
</dbReference>
<feature type="domain" description="Acyl-CoA dehydrogenase/oxidase N-terminal" evidence="8">
    <location>
        <begin position="7"/>
        <end position="113"/>
    </location>
</feature>
<dbReference type="InterPro" id="IPR006089">
    <property type="entry name" value="Acyl-CoA_DH_CS"/>
</dbReference>
<protein>
    <submittedName>
        <fullName evidence="9">Acyl-CoA dehydrogenase family protein</fullName>
        <ecNumber evidence="9">1.-.-.-</ecNumber>
    </submittedName>
</protein>
<dbReference type="EC" id="1.-.-.-" evidence="9"/>
<evidence type="ECO:0000256" key="3">
    <source>
        <dbReference type="ARBA" id="ARBA00022630"/>
    </source>
</evidence>
<evidence type="ECO:0000259" key="6">
    <source>
        <dbReference type="Pfam" id="PF00441"/>
    </source>
</evidence>
<evidence type="ECO:0000313" key="9">
    <source>
        <dbReference type="EMBL" id="MFC5827341.1"/>
    </source>
</evidence>
<accession>A0ABW1CNN9</accession>
<dbReference type="Proteomes" id="UP001596058">
    <property type="component" value="Unassembled WGS sequence"/>
</dbReference>
<comment type="cofactor">
    <cofactor evidence="1 5">
        <name>FAD</name>
        <dbReference type="ChEBI" id="CHEBI:57692"/>
    </cofactor>
</comment>
<dbReference type="Pfam" id="PF02771">
    <property type="entry name" value="Acyl-CoA_dh_N"/>
    <property type="match status" value="1"/>
</dbReference>
<keyword evidence="10" id="KW-1185">Reference proteome</keyword>
<dbReference type="InterPro" id="IPR009075">
    <property type="entry name" value="AcylCo_DH/oxidase_C"/>
</dbReference>
<dbReference type="PANTHER" id="PTHR43884">
    <property type="entry name" value="ACYL-COA DEHYDROGENASE"/>
    <property type="match status" value="1"/>
</dbReference>
<feature type="domain" description="Acyl-CoA dehydrogenase/oxidase C-terminal" evidence="6">
    <location>
        <begin position="224"/>
        <end position="370"/>
    </location>
</feature>
<reference evidence="10" key="1">
    <citation type="journal article" date="2019" name="Int. J. Syst. Evol. Microbiol.">
        <title>The Global Catalogue of Microorganisms (GCM) 10K type strain sequencing project: providing services to taxonomists for standard genome sequencing and annotation.</title>
        <authorList>
            <consortium name="The Broad Institute Genomics Platform"/>
            <consortium name="The Broad Institute Genome Sequencing Center for Infectious Disease"/>
            <person name="Wu L."/>
            <person name="Ma J."/>
        </authorList>
    </citation>
    <scope>NUCLEOTIDE SEQUENCE [LARGE SCALE GENOMIC DNA]</scope>
    <source>
        <strain evidence="10">CCUG 53903</strain>
    </source>
</reference>
<evidence type="ECO:0000256" key="5">
    <source>
        <dbReference type="RuleBase" id="RU362125"/>
    </source>
</evidence>
<feature type="domain" description="Acyl-CoA oxidase/dehydrogenase middle" evidence="7">
    <location>
        <begin position="117"/>
        <end position="213"/>
    </location>
</feature>
<dbReference type="Gene3D" id="1.20.140.10">
    <property type="entry name" value="Butyryl-CoA Dehydrogenase, subunit A, domain 3"/>
    <property type="match status" value="1"/>
</dbReference>
<organism evidence="9 10">
    <name type="scientific">Nonomuraea insulae</name>
    <dbReference type="NCBI Taxonomy" id="1616787"/>
    <lineage>
        <taxon>Bacteria</taxon>
        <taxon>Bacillati</taxon>
        <taxon>Actinomycetota</taxon>
        <taxon>Actinomycetes</taxon>
        <taxon>Streptosporangiales</taxon>
        <taxon>Streptosporangiaceae</taxon>
        <taxon>Nonomuraea</taxon>
    </lineage>
</organism>
<dbReference type="SUPFAM" id="SSF47203">
    <property type="entry name" value="Acyl-CoA dehydrogenase C-terminal domain-like"/>
    <property type="match status" value="1"/>
</dbReference>
<dbReference type="CDD" id="cd00567">
    <property type="entry name" value="ACAD"/>
    <property type="match status" value="1"/>
</dbReference>
<sequence length="377" mass="40297">MTVDNDLLEVITAFCEKDVAPQVRKIEEEDAAYTTGLLRLAAGIGLQGLICDEQGNLEPEGFVLAHETTEIIASYSGSLALSLGAARLHAYMLCQYARPEVRDRWLPGLLSAEHFGCFAISEPHAGTDVRAITTLATRTPKGDYILNGEKAWITQAPHAAFAIVLAKLDSRDRDAETAAFVVDMTSPGVSVGQPESLIGFRGCPPAGLSFQDVHVPAVARMTVDGFNGMLEGVNLARLDCASYALGFIRGSLRECTRYLSERVAFGAPLSQTQLVRADLGDMHADYLSARHLTMAALDSFAAGGGGDLALVSAAKLSATTAAMRQTTSAVQLLGGAGLHHDHLVQSFFRDAKTIEIIDGTSQIHRLMLGKIALRATW</sequence>
<evidence type="ECO:0000256" key="2">
    <source>
        <dbReference type="ARBA" id="ARBA00009347"/>
    </source>
</evidence>
<keyword evidence="4 5" id="KW-0274">FAD</keyword>
<dbReference type="InterPro" id="IPR006091">
    <property type="entry name" value="Acyl-CoA_Oxase/DH_mid-dom"/>
</dbReference>
<dbReference type="PROSITE" id="PS00072">
    <property type="entry name" value="ACYL_COA_DH_1"/>
    <property type="match status" value="1"/>
</dbReference>
<dbReference type="GO" id="GO:0016491">
    <property type="term" value="F:oxidoreductase activity"/>
    <property type="evidence" value="ECO:0007669"/>
    <property type="project" value="UniProtKB-KW"/>
</dbReference>
<evidence type="ECO:0000259" key="8">
    <source>
        <dbReference type="Pfam" id="PF02771"/>
    </source>
</evidence>
<dbReference type="EMBL" id="JBHSPA010000029">
    <property type="protein sequence ID" value="MFC5827341.1"/>
    <property type="molecule type" value="Genomic_DNA"/>
</dbReference>
<evidence type="ECO:0000259" key="7">
    <source>
        <dbReference type="Pfam" id="PF02770"/>
    </source>
</evidence>
<evidence type="ECO:0000256" key="1">
    <source>
        <dbReference type="ARBA" id="ARBA00001974"/>
    </source>
</evidence>
<dbReference type="Gene3D" id="2.40.110.10">
    <property type="entry name" value="Butyryl-CoA Dehydrogenase, subunit A, domain 2"/>
    <property type="match status" value="1"/>
</dbReference>
<comment type="caution">
    <text evidence="9">The sequence shown here is derived from an EMBL/GenBank/DDBJ whole genome shotgun (WGS) entry which is preliminary data.</text>
</comment>
<dbReference type="RefSeq" id="WP_379516849.1">
    <property type="nucleotide sequence ID" value="NZ_JBHSPA010000029.1"/>
</dbReference>
<keyword evidence="5 9" id="KW-0560">Oxidoreductase</keyword>
<gene>
    <name evidence="9" type="ORF">ACFPZ3_26050</name>
</gene>
<evidence type="ECO:0000313" key="10">
    <source>
        <dbReference type="Proteomes" id="UP001596058"/>
    </source>
</evidence>
<dbReference type="Gene3D" id="1.10.540.10">
    <property type="entry name" value="Acyl-CoA dehydrogenase/oxidase, N-terminal domain"/>
    <property type="match status" value="1"/>
</dbReference>
<dbReference type="InterPro" id="IPR036250">
    <property type="entry name" value="AcylCo_DH-like_C"/>
</dbReference>
<dbReference type="PANTHER" id="PTHR43884:SF12">
    <property type="entry name" value="ISOVALERYL-COA DEHYDROGENASE, MITOCHONDRIAL-RELATED"/>
    <property type="match status" value="1"/>
</dbReference>
<dbReference type="InterPro" id="IPR009100">
    <property type="entry name" value="AcylCoA_DH/oxidase_NM_dom_sf"/>
</dbReference>